<evidence type="ECO:0000313" key="3">
    <source>
        <dbReference type="Proteomes" id="UP000489600"/>
    </source>
</evidence>
<dbReference type="SUPFAM" id="SSF81383">
    <property type="entry name" value="F-box domain"/>
    <property type="match status" value="1"/>
</dbReference>
<dbReference type="InterPro" id="IPR012337">
    <property type="entry name" value="RNaseH-like_sf"/>
</dbReference>
<dbReference type="Proteomes" id="UP000489600">
    <property type="component" value="Unassembled WGS sequence"/>
</dbReference>
<evidence type="ECO:0000259" key="1">
    <source>
        <dbReference type="PROSITE" id="PS50879"/>
    </source>
</evidence>
<dbReference type="InterPro" id="IPR001810">
    <property type="entry name" value="F-box_dom"/>
</dbReference>
<protein>
    <recommendedName>
        <fullName evidence="1">RNase H type-1 domain-containing protein</fullName>
    </recommendedName>
</protein>
<sequence>MEDEKDAFYIVRKGDIIGVYRTLSECQDQSGSSVSHPATSVYKGYGWPKGAEDLISSFGIKNALFSINASYAKDDVFGKLIPCPVQQPSSSQGGTFDNKPFPIKRMQETVRTENLGSDQTGFFSSSPPPKHLKIQKDMVPRVIPSNNDTITIEFDGASKGNPGKAGAGAILRASDKSVLFYLREGVGTATNNVAEYRALILGMKVALAKGFTNVRIVGDSMLVCMQVQDAWKTKHPKMAELCKQAKELKTHPEYNSDADAQANHAINLAVSIPLDLIIEILTRLPYKPLMKFKCLAKQYSSIIRSQNFVDSHFSYSSNKPGLLFSYATANKLALYSATTTTCSSTVASHLMTVYALMVFCTIHAHNNRGILVVSTFDLNSEKLRHIELPPSPSHLSIPTLVDFQGKLALVENITGISVWVLEDAEKHEWSSRLYNLPWSFNYFRGFYEYLRVVGICEGEIVFVPTTDNVLGLTTWHFNLDKQTITQVVTQMPSNHKSYHYVYANYVDNLVSL</sequence>
<keyword evidence="3" id="KW-1185">Reference proteome</keyword>
<dbReference type="CDD" id="cd09279">
    <property type="entry name" value="RNase_HI_like"/>
    <property type="match status" value="1"/>
</dbReference>
<dbReference type="InterPro" id="IPR002156">
    <property type="entry name" value="RNaseH_domain"/>
</dbReference>
<dbReference type="Pfam" id="PF00646">
    <property type="entry name" value="F-box"/>
    <property type="match status" value="1"/>
</dbReference>
<dbReference type="EMBL" id="CABITT030000003">
    <property type="protein sequence ID" value="VVA96077.1"/>
    <property type="molecule type" value="Genomic_DNA"/>
</dbReference>
<dbReference type="InterPro" id="IPR017451">
    <property type="entry name" value="F-box-assoc_interact_dom"/>
</dbReference>
<dbReference type="Gene3D" id="3.30.420.10">
    <property type="entry name" value="Ribonuclease H-like superfamily/Ribonuclease H"/>
    <property type="match status" value="1"/>
</dbReference>
<dbReference type="NCBIfam" id="TIGR01640">
    <property type="entry name" value="F_box_assoc_1"/>
    <property type="match status" value="1"/>
</dbReference>
<feature type="domain" description="RNase H type-1" evidence="1">
    <location>
        <begin position="146"/>
        <end position="275"/>
    </location>
</feature>
<dbReference type="GO" id="GO:0004523">
    <property type="term" value="F:RNA-DNA hybrid ribonuclease activity"/>
    <property type="evidence" value="ECO:0007669"/>
    <property type="project" value="InterPro"/>
</dbReference>
<reference evidence="2" key="1">
    <citation type="submission" date="2019-07" db="EMBL/GenBank/DDBJ databases">
        <authorList>
            <person name="Dittberner H."/>
        </authorList>
    </citation>
    <scope>NUCLEOTIDE SEQUENCE [LARGE SCALE GENOMIC DNA]</scope>
</reference>
<dbReference type="InterPro" id="IPR013187">
    <property type="entry name" value="F-box-assoc_dom_typ3"/>
</dbReference>
<dbReference type="PANTHER" id="PTHR31111">
    <property type="entry name" value="BNAA05G37150D PROTEIN-RELATED"/>
    <property type="match status" value="1"/>
</dbReference>
<dbReference type="GO" id="GO:0003676">
    <property type="term" value="F:nucleic acid binding"/>
    <property type="evidence" value="ECO:0007669"/>
    <property type="project" value="InterPro"/>
</dbReference>
<dbReference type="InterPro" id="IPR036397">
    <property type="entry name" value="RNaseH_sf"/>
</dbReference>
<name>A0A565B3A9_9BRAS</name>
<comment type="caution">
    <text evidence="2">The sequence shown here is derived from an EMBL/GenBank/DDBJ whole genome shotgun (WGS) entry which is preliminary data.</text>
</comment>
<dbReference type="OrthoDB" id="2016287at2759"/>
<dbReference type="SUPFAM" id="SSF53098">
    <property type="entry name" value="Ribonuclease H-like"/>
    <property type="match status" value="1"/>
</dbReference>
<dbReference type="Pfam" id="PF08268">
    <property type="entry name" value="FBA_3"/>
    <property type="match status" value="1"/>
</dbReference>
<evidence type="ECO:0000313" key="2">
    <source>
        <dbReference type="EMBL" id="VVA96077.1"/>
    </source>
</evidence>
<proteinExistence type="predicted"/>
<organism evidence="2 3">
    <name type="scientific">Arabis nemorensis</name>
    <dbReference type="NCBI Taxonomy" id="586526"/>
    <lineage>
        <taxon>Eukaryota</taxon>
        <taxon>Viridiplantae</taxon>
        <taxon>Streptophyta</taxon>
        <taxon>Embryophyta</taxon>
        <taxon>Tracheophyta</taxon>
        <taxon>Spermatophyta</taxon>
        <taxon>Magnoliopsida</taxon>
        <taxon>eudicotyledons</taxon>
        <taxon>Gunneridae</taxon>
        <taxon>Pentapetalae</taxon>
        <taxon>rosids</taxon>
        <taxon>malvids</taxon>
        <taxon>Brassicales</taxon>
        <taxon>Brassicaceae</taxon>
        <taxon>Arabideae</taxon>
        <taxon>Arabis</taxon>
    </lineage>
</organism>
<dbReference type="AlphaFoldDB" id="A0A565B3A9"/>
<dbReference type="InterPro" id="IPR036047">
    <property type="entry name" value="F-box-like_dom_sf"/>
</dbReference>
<gene>
    <name evidence="2" type="ORF">ANE_LOCUS6522</name>
</gene>
<accession>A0A565B3A9</accession>
<dbReference type="PANTHER" id="PTHR31111:SF138">
    <property type="entry name" value="F-BOX ASSOCIATED DOMAIN-CONTAINING PROTEIN"/>
    <property type="match status" value="1"/>
</dbReference>
<dbReference type="FunFam" id="3.30.420.10:FF:000076">
    <property type="entry name" value="RBR-type E3 ubiquitin transferase"/>
    <property type="match status" value="1"/>
</dbReference>
<dbReference type="Pfam" id="PF13456">
    <property type="entry name" value="RVT_3"/>
    <property type="match status" value="1"/>
</dbReference>
<dbReference type="PROSITE" id="PS50879">
    <property type="entry name" value="RNASE_H_1"/>
    <property type="match status" value="1"/>
</dbReference>